<keyword evidence="1" id="KW-0560">Oxidoreductase</keyword>
<dbReference type="PRINTS" id="PR00081">
    <property type="entry name" value="GDHRDH"/>
</dbReference>
<dbReference type="PANTHER" id="PTHR43658:SF8">
    <property type="entry name" value="17-BETA-HYDROXYSTEROID DEHYDROGENASE 14-RELATED"/>
    <property type="match status" value="1"/>
</dbReference>
<dbReference type="SUPFAM" id="SSF51735">
    <property type="entry name" value="NAD(P)-binding Rossmann-fold domains"/>
    <property type="match status" value="1"/>
</dbReference>
<accession>A0A927M597</accession>
<dbReference type="GO" id="GO:0016491">
    <property type="term" value="F:oxidoreductase activity"/>
    <property type="evidence" value="ECO:0007669"/>
    <property type="project" value="UniProtKB-KW"/>
</dbReference>
<dbReference type="EMBL" id="JADBEB010000001">
    <property type="protein sequence ID" value="MBE1488272.1"/>
    <property type="molecule type" value="Genomic_DNA"/>
</dbReference>
<reference evidence="2" key="1">
    <citation type="submission" date="2020-10" db="EMBL/GenBank/DDBJ databases">
        <title>Sequencing the genomes of 1000 actinobacteria strains.</title>
        <authorList>
            <person name="Klenk H.-P."/>
        </authorList>
    </citation>
    <scope>NUCLEOTIDE SEQUENCE</scope>
    <source>
        <strain evidence="2">DSM 46832</strain>
    </source>
</reference>
<organism evidence="2 3">
    <name type="scientific">Plantactinospora soyae</name>
    <dbReference type="NCBI Taxonomy" id="1544732"/>
    <lineage>
        <taxon>Bacteria</taxon>
        <taxon>Bacillati</taxon>
        <taxon>Actinomycetota</taxon>
        <taxon>Actinomycetes</taxon>
        <taxon>Micromonosporales</taxon>
        <taxon>Micromonosporaceae</taxon>
        <taxon>Plantactinospora</taxon>
    </lineage>
</organism>
<sequence>MGSYAVTGSASGMGAAVTERLSAAGHLVIGVDLHGAEIIADLSTGEGRSAAAAAILERSGGVLDGAVVAAGIGPVPGPDCTRRIAQINYLGSVELLTALRPALAASGDARAVVFGSNSPTVMPHVPRMVFRAIRAGKIEQAVRRARIFGRAAPNFAYAASKLAVADWARRAAVTPAWAGAGIRLNVIAPGPVKTPLLDAELADPVAARAFQSFPNPIGGVGDPGHLADWVMMMLSPAAAFMSGSVVVVDGGAEAWFRAGEWPRPVAIRQMPRHLWRWRAFSRLSSTDRAEPSSRHLPPSFH</sequence>
<dbReference type="Proteomes" id="UP000649753">
    <property type="component" value="Unassembled WGS sequence"/>
</dbReference>
<evidence type="ECO:0000313" key="2">
    <source>
        <dbReference type="EMBL" id="MBE1488272.1"/>
    </source>
</evidence>
<comment type="caution">
    <text evidence="2">The sequence shown here is derived from an EMBL/GenBank/DDBJ whole genome shotgun (WGS) entry which is preliminary data.</text>
</comment>
<dbReference type="PANTHER" id="PTHR43658">
    <property type="entry name" value="SHORT-CHAIN DEHYDROGENASE/REDUCTASE"/>
    <property type="match status" value="1"/>
</dbReference>
<dbReference type="AlphaFoldDB" id="A0A927M597"/>
<keyword evidence="3" id="KW-1185">Reference proteome</keyword>
<name>A0A927M597_9ACTN</name>
<evidence type="ECO:0000313" key="3">
    <source>
        <dbReference type="Proteomes" id="UP000649753"/>
    </source>
</evidence>
<protein>
    <submittedName>
        <fullName evidence="2">NAD(P)-dependent dehydrogenase (Short-subunit alcohol dehydrogenase family)</fullName>
    </submittedName>
</protein>
<dbReference type="Gene3D" id="3.40.50.720">
    <property type="entry name" value="NAD(P)-binding Rossmann-like Domain"/>
    <property type="match status" value="1"/>
</dbReference>
<dbReference type="InterPro" id="IPR036291">
    <property type="entry name" value="NAD(P)-bd_dom_sf"/>
</dbReference>
<gene>
    <name evidence="2" type="ORF">H4W31_003910</name>
</gene>
<evidence type="ECO:0000256" key="1">
    <source>
        <dbReference type="ARBA" id="ARBA00023002"/>
    </source>
</evidence>
<dbReference type="InterPro" id="IPR002347">
    <property type="entry name" value="SDR_fam"/>
</dbReference>
<proteinExistence type="predicted"/>
<dbReference type="Pfam" id="PF13561">
    <property type="entry name" value="adh_short_C2"/>
    <property type="match status" value="1"/>
</dbReference>
<dbReference type="RefSeq" id="WP_192767968.1">
    <property type="nucleotide sequence ID" value="NZ_JADBEB010000001.1"/>
</dbReference>